<name>A0A495QG17_9ACTN</name>
<dbReference type="AlphaFoldDB" id="A0A495QG17"/>
<keyword evidence="2" id="KW-0472">Membrane</keyword>
<keyword evidence="2" id="KW-0812">Transmembrane</keyword>
<protein>
    <submittedName>
        <fullName evidence="3">Uncharacterized protein</fullName>
    </submittedName>
</protein>
<evidence type="ECO:0000256" key="2">
    <source>
        <dbReference type="SAM" id="Phobius"/>
    </source>
</evidence>
<gene>
    <name evidence="3" type="ORF">BZB76_5180</name>
</gene>
<accession>A0A495QG17</accession>
<dbReference type="InterPro" id="IPR043758">
    <property type="entry name" value="DUF5703"/>
</dbReference>
<dbReference type="EMBL" id="RBWU01000006">
    <property type="protein sequence ID" value="RKS70703.1"/>
    <property type="molecule type" value="Genomic_DNA"/>
</dbReference>
<sequence>MPAGGRPGPAIIAPPRKTNGILTAARPRQDDMPPEAMRTGPPGYGAALPVIRVIMVAMAEYTYLVLSLPRGTTRDTARQILTEHAERGGWEIDRLRLYPDGRRRIQLRRKVIRVVRTF</sequence>
<evidence type="ECO:0000313" key="4">
    <source>
        <dbReference type="Proteomes" id="UP000274601"/>
    </source>
</evidence>
<feature type="transmembrane region" description="Helical" evidence="2">
    <location>
        <begin position="44"/>
        <end position="66"/>
    </location>
</feature>
<reference evidence="3 4" key="1">
    <citation type="submission" date="2018-10" db="EMBL/GenBank/DDBJ databases">
        <title>Genomic Encyclopedia of Archaeal and Bacterial Type Strains, Phase II (KMG-II): from individual species to whole genera.</title>
        <authorList>
            <person name="Goeker M."/>
        </authorList>
    </citation>
    <scope>NUCLEOTIDE SEQUENCE [LARGE SCALE GENOMIC DNA]</scope>
    <source>
        <strain evidence="3 4">DSM 43383</strain>
    </source>
</reference>
<evidence type="ECO:0000313" key="3">
    <source>
        <dbReference type="EMBL" id="RKS70703.1"/>
    </source>
</evidence>
<dbReference type="Pfam" id="PF18963">
    <property type="entry name" value="DUF5703"/>
    <property type="match status" value="1"/>
</dbReference>
<organism evidence="3 4">
    <name type="scientific">Actinomadura pelletieri DSM 43383</name>
    <dbReference type="NCBI Taxonomy" id="1120940"/>
    <lineage>
        <taxon>Bacteria</taxon>
        <taxon>Bacillati</taxon>
        <taxon>Actinomycetota</taxon>
        <taxon>Actinomycetes</taxon>
        <taxon>Streptosporangiales</taxon>
        <taxon>Thermomonosporaceae</taxon>
        <taxon>Actinomadura</taxon>
    </lineage>
</organism>
<feature type="region of interest" description="Disordered" evidence="1">
    <location>
        <begin position="1"/>
        <end position="41"/>
    </location>
</feature>
<dbReference type="Proteomes" id="UP000274601">
    <property type="component" value="Unassembled WGS sequence"/>
</dbReference>
<feature type="compositionally biased region" description="Low complexity" evidence="1">
    <location>
        <begin position="1"/>
        <end position="16"/>
    </location>
</feature>
<comment type="caution">
    <text evidence="3">The sequence shown here is derived from an EMBL/GenBank/DDBJ whole genome shotgun (WGS) entry which is preliminary data.</text>
</comment>
<keyword evidence="4" id="KW-1185">Reference proteome</keyword>
<keyword evidence="2" id="KW-1133">Transmembrane helix</keyword>
<evidence type="ECO:0000256" key="1">
    <source>
        <dbReference type="SAM" id="MobiDB-lite"/>
    </source>
</evidence>
<proteinExistence type="predicted"/>